<dbReference type="Proteomes" id="UP000654075">
    <property type="component" value="Unassembled WGS sequence"/>
</dbReference>
<protein>
    <submittedName>
        <fullName evidence="1">Uncharacterized protein</fullName>
    </submittedName>
</protein>
<proteinExistence type="predicted"/>
<name>A0A813DG58_POLGL</name>
<sequence>MPQCDGGASPGCAIPKAQALLQRGGVKKPMVQVHGASAEAFAESRPLAQKLVNDPNNSIVVVVVADDGGGGDDYAGHDHGDRISAVLQSWTGSELSSWGSC</sequence>
<comment type="caution">
    <text evidence="1">The sequence shown here is derived from an EMBL/GenBank/DDBJ whole genome shotgun (WGS) entry which is preliminary data.</text>
</comment>
<dbReference type="AlphaFoldDB" id="A0A813DG58"/>
<dbReference type="EMBL" id="CAJNNV010001236">
    <property type="protein sequence ID" value="CAE8584588.1"/>
    <property type="molecule type" value="Genomic_DNA"/>
</dbReference>
<gene>
    <name evidence="1" type="ORF">PGLA1383_LOCUS3522</name>
</gene>
<evidence type="ECO:0000313" key="1">
    <source>
        <dbReference type="EMBL" id="CAE8584588.1"/>
    </source>
</evidence>
<keyword evidence="2" id="KW-1185">Reference proteome</keyword>
<reference evidence="1" key="1">
    <citation type="submission" date="2021-02" db="EMBL/GenBank/DDBJ databases">
        <authorList>
            <person name="Dougan E. K."/>
            <person name="Rhodes N."/>
            <person name="Thang M."/>
            <person name="Chan C."/>
        </authorList>
    </citation>
    <scope>NUCLEOTIDE SEQUENCE</scope>
</reference>
<accession>A0A813DG58</accession>
<organism evidence="1 2">
    <name type="scientific">Polarella glacialis</name>
    <name type="common">Dinoflagellate</name>
    <dbReference type="NCBI Taxonomy" id="89957"/>
    <lineage>
        <taxon>Eukaryota</taxon>
        <taxon>Sar</taxon>
        <taxon>Alveolata</taxon>
        <taxon>Dinophyceae</taxon>
        <taxon>Suessiales</taxon>
        <taxon>Suessiaceae</taxon>
        <taxon>Polarella</taxon>
    </lineage>
</organism>
<evidence type="ECO:0000313" key="2">
    <source>
        <dbReference type="Proteomes" id="UP000654075"/>
    </source>
</evidence>